<gene>
    <name evidence="1" type="ORF">T07_10368</name>
</gene>
<dbReference type="AlphaFoldDB" id="A0A0V0SJ05"/>
<organism evidence="1 2">
    <name type="scientific">Trichinella nelsoni</name>
    <dbReference type="NCBI Taxonomy" id="6336"/>
    <lineage>
        <taxon>Eukaryota</taxon>
        <taxon>Metazoa</taxon>
        <taxon>Ecdysozoa</taxon>
        <taxon>Nematoda</taxon>
        <taxon>Enoplea</taxon>
        <taxon>Dorylaimia</taxon>
        <taxon>Trichinellida</taxon>
        <taxon>Trichinellidae</taxon>
        <taxon>Trichinella</taxon>
    </lineage>
</organism>
<sequence length="83" mass="10049">MTLQTLVTLIDWLLEANLKNKKIFQCYLRYTGISRLTQHRFKLFYYNVCYAHYLTTRLDDCQSYALIINQQSLIQKRIYSCEL</sequence>
<comment type="caution">
    <text evidence="1">The sequence shown here is derived from an EMBL/GenBank/DDBJ whole genome shotgun (WGS) entry which is preliminary data.</text>
</comment>
<proteinExistence type="predicted"/>
<evidence type="ECO:0000313" key="2">
    <source>
        <dbReference type="Proteomes" id="UP000054630"/>
    </source>
</evidence>
<dbReference type="EMBL" id="JYDL01000006">
    <property type="protein sequence ID" value="KRX26636.1"/>
    <property type="molecule type" value="Genomic_DNA"/>
</dbReference>
<dbReference type="Proteomes" id="UP000054630">
    <property type="component" value="Unassembled WGS sequence"/>
</dbReference>
<protein>
    <submittedName>
        <fullName evidence="1">Uncharacterized protein</fullName>
    </submittedName>
</protein>
<reference evidence="1 2" key="1">
    <citation type="submission" date="2015-01" db="EMBL/GenBank/DDBJ databases">
        <title>Evolution of Trichinella species and genotypes.</title>
        <authorList>
            <person name="Korhonen P.K."/>
            <person name="Edoardo P."/>
            <person name="Giuseppe L.R."/>
            <person name="Gasser R.B."/>
        </authorList>
    </citation>
    <scope>NUCLEOTIDE SEQUENCE [LARGE SCALE GENOMIC DNA]</scope>
    <source>
        <strain evidence="1">ISS37</strain>
    </source>
</reference>
<name>A0A0V0SJ05_9BILA</name>
<keyword evidence="2" id="KW-1185">Reference proteome</keyword>
<accession>A0A0V0SJ05</accession>
<evidence type="ECO:0000313" key="1">
    <source>
        <dbReference type="EMBL" id="KRX26636.1"/>
    </source>
</evidence>
<dbReference type="OrthoDB" id="10380108at2759"/>